<feature type="transmembrane region" description="Helical" evidence="5">
    <location>
        <begin position="248"/>
        <end position="264"/>
    </location>
</feature>
<evidence type="ECO:0000256" key="3">
    <source>
        <dbReference type="ARBA" id="ARBA00022989"/>
    </source>
</evidence>
<feature type="transmembrane region" description="Helical" evidence="5">
    <location>
        <begin position="300"/>
        <end position="320"/>
    </location>
</feature>
<feature type="transmembrane region" description="Helical" evidence="5">
    <location>
        <begin position="135"/>
        <end position="156"/>
    </location>
</feature>
<feature type="transmembrane region" description="Helical" evidence="5">
    <location>
        <begin position="111"/>
        <end position="129"/>
    </location>
</feature>
<evidence type="ECO:0000256" key="1">
    <source>
        <dbReference type="ARBA" id="ARBA00004141"/>
    </source>
</evidence>
<evidence type="ECO:0000256" key="2">
    <source>
        <dbReference type="ARBA" id="ARBA00022692"/>
    </source>
</evidence>
<comment type="subcellular location">
    <subcellularLocation>
        <location evidence="1">Membrane</location>
        <topology evidence="1">Multi-pass membrane protein</topology>
    </subcellularLocation>
</comment>
<feature type="transmembrane region" description="Helical" evidence="5">
    <location>
        <begin position="270"/>
        <end position="288"/>
    </location>
</feature>
<evidence type="ECO:0000259" key="6">
    <source>
        <dbReference type="Pfam" id="PF13515"/>
    </source>
</evidence>
<evidence type="ECO:0000256" key="4">
    <source>
        <dbReference type="ARBA" id="ARBA00023136"/>
    </source>
</evidence>
<dbReference type="AlphaFoldDB" id="A0A7K3LPK3"/>
<feature type="transmembrane region" description="Helical" evidence="5">
    <location>
        <begin position="62"/>
        <end position="80"/>
    </location>
</feature>
<accession>A0A7K3LPK3</accession>
<feature type="transmembrane region" description="Helical" evidence="5">
    <location>
        <begin position="176"/>
        <end position="196"/>
    </location>
</feature>
<feature type="transmembrane region" description="Helical" evidence="5">
    <location>
        <begin position="12"/>
        <end position="33"/>
    </location>
</feature>
<keyword evidence="2 5" id="KW-0812">Transmembrane</keyword>
<reference evidence="7 8" key="1">
    <citation type="submission" date="2020-01" db="EMBL/GenBank/DDBJ databases">
        <title>Investigation of new actinobacteria for the biodesulphurisation of diesel fuel.</title>
        <authorList>
            <person name="Athi Narayanan S.M."/>
        </authorList>
    </citation>
    <scope>NUCLEOTIDE SEQUENCE [LARGE SCALE GENOMIC DNA]</scope>
    <source>
        <strain evidence="7 8">213E</strain>
    </source>
</reference>
<protein>
    <submittedName>
        <fullName evidence="7">FUSC family protein</fullName>
    </submittedName>
</protein>
<proteinExistence type="predicted"/>
<dbReference type="Proteomes" id="UP000466307">
    <property type="component" value="Unassembled WGS sequence"/>
</dbReference>
<evidence type="ECO:0000313" key="7">
    <source>
        <dbReference type="EMBL" id="NDK90163.1"/>
    </source>
</evidence>
<evidence type="ECO:0000313" key="8">
    <source>
        <dbReference type="Proteomes" id="UP000466307"/>
    </source>
</evidence>
<sequence>MNAPSDDPVLVWRWLPALLAAVAAIPAVIVTALGSVQEGAAFALGLLPALIVGIPPDRRHRVVLLIAAMIVGLPIALGAMVTSIPVLALVVLFFVPIIATVTADRLQRPRVSMLLILLVPPLMGIGLSLDGVTAGLHLMLLFIAGCAFTFLIALAVPPDRLPAAAADGPPPRIPGVAYGVTCGLVGVITAGVGYLLDFDHIGWACAAALLVMRPDRDVQNWRTAGRFVSVLVGAAAGAGLVELGPQPWVFAVLIWIVVCAIAATRGSRWYVLPTFTTFLVIVLLSYPDGAQAAGRFGERVGETVFGLVVAAVASGLLAVWHRSDDAGEAAAAASPGEEG</sequence>
<gene>
    <name evidence="7" type="ORF">GYA93_11300</name>
</gene>
<dbReference type="EMBL" id="JAADZU010000031">
    <property type="protein sequence ID" value="NDK90163.1"/>
    <property type="molecule type" value="Genomic_DNA"/>
</dbReference>
<dbReference type="RefSeq" id="WP_059039059.1">
    <property type="nucleotide sequence ID" value="NZ_JAADZU010000031.1"/>
</dbReference>
<keyword evidence="3 5" id="KW-1133">Transmembrane helix</keyword>
<dbReference type="GO" id="GO:0016020">
    <property type="term" value="C:membrane"/>
    <property type="evidence" value="ECO:0007669"/>
    <property type="project" value="UniProtKB-SubCell"/>
</dbReference>
<name>A0A7K3LPK3_9ACTN</name>
<dbReference type="Pfam" id="PF13515">
    <property type="entry name" value="FUSC_2"/>
    <property type="match status" value="1"/>
</dbReference>
<organism evidence="7 8">
    <name type="scientific">Gordonia desulfuricans</name>
    <dbReference type="NCBI Taxonomy" id="89051"/>
    <lineage>
        <taxon>Bacteria</taxon>
        <taxon>Bacillati</taxon>
        <taxon>Actinomycetota</taxon>
        <taxon>Actinomycetes</taxon>
        <taxon>Mycobacteriales</taxon>
        <taxon>Gordoniaceae</taxon>
        <taxon>Gordonia</taxon>
    </lineage>
</organism>
<keyword evidence="4 5" id="KW-0472">Membrane</keyword>
<evidence type="ECO:0000256" key="5">
    <source>
        <dbReference type="SAM" id="Phobius"/>
    </source>
</evidence>
<comment type="caution">
    <text evidence="7">The sequence shown here is derived from an EMBL/GenBank/DDBJ whole genome shotgun (WGS) entry which is preliminary data.</text>
</comment>
<feature type="domain" description="Integral membrane bound transporter" evidence="6">
    <location>
        <begin position="190"/>
        <end position="312"/>
    </location>
</feature>
<keyword evidence="8" id="KW-1185">Reference proteome</keyword>
<feature type="transmembrane region" description="Helical" evidence="5">
    <location>
        <begin position="39"/>
        <end position="55"/>
    </location>
</feature>
<feature type="transmembrane region" description="Helical" evidence="5">
    <location>
        <begin position="223"/>
        <end position="241"/>
    </location>
</feature>
<dbReference type="InterPro" id="IPR049453">
    <property type="entry name" value="Memb_transporter_dom"/>
</dbReference>